<dbReference type="GO" id="GO:0005930">
    <property type="term" value="C:axoneme"/>
    <property type="evidence" value="ECO:0007669"/>
    <property type="project" value="TreeGrafter"/>
</dbReference>
<reference evidence="3" key="1">
    <citation type="submission" date="2021-01" db="EMBL/GenBank/DDBJ databases">
        <authorList>
            <person name="Corre E."/>
            <person name="Pelletier E."/>
            <person name="Niang G."/>
            <person name="Scheremetjew M."/>
            <person name="Finn R."/>
            <person name="Kale V."/>
            <person name="Holt S."/>
            <person name="Cochrane G."/>
            <person name="Meng A."/>
            <person name="Brown T."/>
            <person name="Cohen L."/>
        </authorList>
    </citation>
    <scope>NUCLEOTIDE SEQUENCE</scope>
    <source>
        <strain evidence="3">CCMP1594</strain>
    </source>
</reference>
<feature type="domain" description="CH-like" evidence="2">
    <location>
        <begin position="8"/>
        <end position="101"/>
    </location>
</feature>
<dbReference type="Gene3D" id="1.10.418.10">
    <property type="entry name" value="Calponin-like domain"/>
    <property type="match status" value="1"/>
</dbReference>
<dbReference type="SUPFAM" id="SSF48371">
    <property type="entry name" value="ARM repeat"/>
    <property type="match status" value="1"/>
</dbReference>
<evidence type="ECO:0000313" key="3">
    <source>
        <dbReference type="EMBL" id="CAE0809884.1"/>
    </source>
</evidence>
<accession>A0A7S4CXV3</accession>
<dbReference type="PANTHER" id="PTHR12509:SF8">
    <property type="entry name" value="SPERMATOGENESIS-ASSOCIATED PROTEIN 4"/>
    <property type="match status" value="1"/>
</dbReference>
<gene>
    <name evidence="3" type="ORF">EGYM00163_LOCUS21018</name>
</gene>
<dbReference type="InterPro" id="IPR016024">
    <property type="entry name" value="ARM-type_fold"/>
</dbReference>
<feature type="compositionally biased region" description="Basic and acidic residues" evidence="1">
    <location>
        <begin position="174"/>
        <end position="191"/>
    </location>
</feature>
<dbReference type="InterPro" id="IPR052111">
    <property type="entry name" value="Spermatogenesis_Ciliary_MAP"/>
</dbReference>
<feature type="region of interest" description="Disordered" evidence="1">
    <location>
        <begin position="174"/>
        <end position="200"/>
    </location>
</feature>
<dbReference type="AlphaFoldDB" id="A0A7S4CXV3"/>
<dbReference type="InterPro" id="IPR036872">
    <property type="entry name" value="CH_dom_sf"/>
</dbReference>
<dbReference type="GO" id="GO:0008017">
    <property type="term" value="F:microtubule binding"/>
    <property type="evidence" value="ECO:0007669"/>
    <property type="project" value="TreeGrafter"/>
</dbReference>
<dbReference type="PANTHER" id="PTHR12509">
    <property type="entry name" value="SPERMATOGENESIS-ASSOCIATED 4-RELATED"/>
    <property type="match status" value="1"/>
</dbReference>
<dbReference type="EMBL" id="HBJA01059365">
    <property type="protein sequence ID" value="CAE0809884.1"/>
    <property type="molecule type" value="Transcribed_RNA"/>
</dbReference>
<sequence length="810" mass="90650">MAALPRELIKWLQSLDLSLPVKNAKRDFSNGYIVAEILSRYWSEVSLHSFDNGSALLCKADNWAQIEKHCKRHECFLTRELIDGVIHQKNGAAMPMIAMIYNHLTGRTLQVTQAAARPEVPAYALPTAGQLLREAHPTPDNVEKQITRNTEQVKQHNLAILQQHEDALRRVKTTNPDRFKPKPKQNVDKPKFASKQQGKTELHEITVKNGSMTLRSRIADQDLQPEPTPPPEGPDGIVVFLSEVCEQCFNNSGVLFEDDAQAMVGTNAPDARPDYVSKYLANIHKLPKDVKDTVWEALQNSVPELVPIICTRATEFAAFVSCFQSVFDTLLPTSEVWVQVEQLYTLFGQALVSQAPYLSLTVFLTLFMPRYRDHFLAHRPNAEKYHSFLRMFHAFTNHDNTSFRLAVFRSLQDFLSTNDAGTPSEVMLQDPIQKSVPAVNPLRLSSNTAPFLLALAFLVDLETALPEEVVDLYLYYAIVGVGMPSTVARAASLRVFGRLVAMDCATQVLKQLPKLKIKAETAHGDWWEVDVQLLILCSDLMEQVQDPSPASAPTSQPEWRVLGVDGAADDSEAKVDYKVEAPEAPVPSDKSMLYDTIKSCFHPAQSVPCRKIGLSVFARHVQVQAADFITSSNEDPHKQFLVNYMEVLLSLPTTLRSRFLDAEQTTPEVVPGAVCAYEVSSIIGAWQPLAAAQGLCGFIHRKRKTKGALAMADLRTVLEVFALGVLTKRFVDETNRSEWMMVLEVIGEDMHKALQHPSLLDDALQELIVNVITKFHLEVMTPEMPLHRSLEVIQTAALEWFSKWPNLSNA</sequence>
<proteinExistence type="predicted"/>
<name>A0A7S4CXV3_9EUGL</name>
<evidence type="ECO:0000256" key="1">
    <source>
        <dbReference type="SAM" id="MobiDB-lite"/>
    </source>
</evidence>
<protein>
    <recommendedName>
        <fullName evidence="2">CH-like domain-containing protein</fullName>
    </recommendedName>
</protein>
<dbReference type="Pfam" id="PF06294">
    <property type="entry name" value="CH_2"/>
    <property type="match status" value="1"/>
</dbReference>
<dbReference type="GO" id="GO:0051493">
    <property type="term" value="P:regulation of cytoskeleton organization"/>
    <property type="evidence" value="ECO:0007669"/>
    <property type="project" value="TreeGrafter"/>
</dbReference>
<dbReference type="InterPro" id="IPR010441">
    <property type="entry name" value="CH_2"/>
</dbReference>
<evidence type="ECO:0000259" key="2">
    <source>
        <dbReference type="Pfam" id="PF06294"/>
    </source>
</evidence>
<organism evidence="3">
    <name type="scientific">Eutreptiella gymnastica</name>
    <dbReference type="NCBI Taxonomy" id="73025"/>
    <lineage>
        <taxon>Eukaryota</taxon>
        <taxon>Discoba</taxon>
        <taxon>Euglenozoa</taxon>
        <taxon>Euglenida</taxon>
        <taxon>Spirocuta</taxon>
        <taxon>Euglenophyceae</taxon>
        <taxon>Eutreptiales</taxon>
        <taxon>Eutreptiaceae</taxon>
        <taxon>Eutreptiella</taxon>
    </lineage>
</organism>